<name>A0ABT4LMX1_9PROT</name>
<dbReference type="Pfam" id="PF03480">
    <property type="entry name" value="DctP"/>
    <property type="match status" value="1"/>
</dbReference>
<dbReference type="InterPro" id="IPR018389">
    <property type="entry name" value="DctP_fam"/>
</dbReference>
<dbReference type="CDD" id="cd13602">
    <property type="entry name" value="PBP2_TRAP_BpDctp6_7"/>
    <property type="match status" value="1"/>
</dbReference>
<gene>
    <name evidence="3" type="ORF">O4H49_16920</name>
</gene>
<dbReference type="Proteomes" id="UP001069802">
    <property type="component" value="Unassembled WGS sequence"/>
</dbReference>
<dbReference type="Gene3D" id="3.40.190.170">
    <property type="entry name" value="Bacterial extracellular solute-binding protein, family 7"/>
    <property type="match status" value="1"/>
</dbReference>
<keyword evidence="4" id="KW-1185">Reference proteome</keyword>
<sequence length="325" mass="35424">MKVLRNFTAGVAALAMGATMSAQADTWDMPTPYPDKTFHTENIIEFAKDVETATNGALTIKVHSAGSLFKHPEIKNAVRSGQVPVGEFFLSLLSNEHEAFGADSLPFLATNYDDAERLWAAQKPVITKLLDKQGLMPLYSVPWPPQGLYTNKEINSVADLKGLKFRAYNATLEKFAQLTGAAPTQVEVPDIPQAYTTGRVEAMITSPSTGANSKAWDFVSHYTHIQAWVPKNIVVINKSAWRKLDEATQAAVLDAAQKAEQRGWAMSKAETDAQIQVMQDNGVTIVNPPSEQLVQDLKAVGAEMLKDWKTAAGSEGEEILSAYGN</sequence>
<evidence type="ECO:0000256" key="2">
    <source>
        <dbReference type="SAM" id="SignalP"/>
    </source>
</evidence>
<reference evidence="3" key="1">
    <citation type="submission" date="2022-12" db="EMBL/GenBank/DDBJ databases">
        <title>Bacterial isolates from different developmental stages of Nematostella vectensis.</title>
        <authorList>
            <person name="Fraune S."/>
        </authorList>
    </citation>
    <scope>NUCLEOTIDE SEQUENCE</scope>
    <source>
        <strain evidence="3">G21630-S1</strain>
    </source>
</reference>
<feature type="chain" id="PRO_5045171251" evidence="2">
    <location>
        <begin position="25"/>
        <end position="325"/>
    </location>
</feature>
<dbReference type="RefSeq" id="WP_269424616.1">
    <property type="nucleotide sequence ID" value="NZ_JAPWGY010000007.1"/>
</dbReference>
<dbReference type="EMBL" id="JAPWGY010000007">
    <property type="protein sequence ID" value="MCZ4282472.1"/>
    <property type="molecule type" value="Genomic_DNA"/>
</dbReference>
<dbReference type="InterPro" id="IPR038404">
    <property type="entry name" value="TRAP_DctP_sf"/>
</dbReference>
<evidence type="ECO:0000313" key="3">
    <source>
        <dbReference type="EMBL" id="MCZ4282472.1"/>
    </source>
</evidence>
<dbReference type="NCBIfam" id="NF037995">
    <property type="entry name" value="TRAP_S1"/>
    <property type="match status" value="1"/>
</dbReference>
<organism evidence="3 4">
    <name type="scientific">Kiloniella laminariae</name>
    <dbReference type="NCBI Taxonomy" id="454162"/>
    <lineage>
        <taxon>Bacteria</taxon>
        <taxon>Pseudomonadati</taxon>
        <taxon>Pseudomonadota</taxon>
        <taxon>Alphaproteobacteria</taxon>
        <taxon>Rhodospirillales</taxon>
        <taxon>Kiloniellaceae</taxon>
        <taxon>Kiloniella</taxon>
    </lineage>
</organism>
<proteinExistence type="predicted"/>
<accession>A0ABT4LMX1</accession>
<evidence type="ECO:0000256" key="1">
    <source>
        <dbReference type="ARBA" id="ARBA00022729"/>
    </source>
</evidence>
<dbReference type="PANTHER" id="PTHR33376:SF4">
    <property type="entry name" value="SIALIC ACID-BINDING PERIPLASMIC PROTEIN SIAP"/>
    <property type="match status" value="1"/>
</dbReference>
<dbReference type="SUPFAM" id="SSF53850">
    <property type="entry name" value="Periplasmic binding protein-like II"/>
    <property type="match status" value="1"/>
</dbReference>
<dbReference type="PANTHER" id="PTHR33376">
    <property type="match status" value="1"/>
</dbReference>
<protein>
    <submittedName>
        <fullName evidence="3">TRAP transporter substrate-binding protein</fullName>
    </submittedName>
</protein>
<comment type="caution">
    <text evidence="3">The sequence shown here is derived from an EMBL/GenBank/DDBJ whole genome shotgun (WGS) entry which is preliminary data.</text>
</comment>
<evidence type="ECO:0000313" key="4">
    <source>
        <dbReference type="Proteomes" id="UP001069802"/>
    </source>
</evidence>
<feature type="signal peptide" evidence="2">
    <location>
        <begin position="1"/>
        <end position="24"/>
    </location>
</feature>
<keyword evidence="1 2" id="KW-0732">Signal</keyword>